<proteinExistence type="predicted"/>
<name>A0A0A8YJI0_ARUDO</name>
<dbReference type="EMBL" id="GBRH01272182">
    <property type="protein sequence ID" value="JAD25713.1"/>
    <property type="molecule type" value="Transcribed_RNA"/>
</dbReference>
<sequence>MGENSRALSSRRKQSLCSLINGLSAGEGLPAHTVPLRLVHKASPPPSHLRSSAHRAQD</sequence>
<dbReference type="AlphaFoldDB" id="A0A0A8YJI0"/>
<evidence type="ECO:0000313" key="1">
    <source>
        <dbReference type="EMBL" id="JAD25713.1"/>
    </source>
</evidence>
<reference evidence="1" key="2">
    <citation type="journal article" date="2015" name="Data Brief">
        <title>Shoot transcriptome of the giant reed, Arundo donax.</title>
        <authorList>
            <person name="Barrero R.A."/>
            <person name="Guerrero F.D."/>
            <person name="Moolhuijzen P."/>
            <person name="Goolsby J.A."/>
            <person name="Tidwell J."/>
            <person name="Bellgard S.E."/>
            <person name="Bellgard M.I."/>
        </authorList>
    </citation>
    <scope>NUCLEOTIDE SEQUENCE</scope>
    <source>
        <tissue evidence="1">Shoot tissue taken approximately 20 cm above the soil surface</tissue>
    </source>
</reference>
<organism evidence="1">
    <name type="scientific">Arundo donax</name>
    <name type="common">Giant reed</name>
    <name type="synonym">Donax arundinaceus</name>
    <dbReference type="NCBI Taxonomy" id="35708"/>
    <lineage>
        <taxon>Eukaryota</taxon>
        <taxon>Viridiplantae</taxon>
        <taxon>Streptophyta</taxon>
        <taxon>Embryophyta</taxon>
        <taxon>Tracheophyta</taxon>
        <taxon>Spermatophyta</taxon>
        <taxon>Magnoliopsida</taxon>
        <taxon>Liliopsida</taxon>
        <taxon>Poales</taxon>
        <taxon>Poaceae</taxon>
        <taxon>PACMAD clade</taxon>
        <taxon>Arundinoideae</taxon>
        <taxon>Arundineae</taxon>
        <taxon>Arundo</taxon>
    </lineage>
</organism>
<reference evidence="1" key="1">
    <citation type="submission" date="2014-09" db="EMBL/GenBank/DDBJ databases">
        <authorList>
            <person name="Magalhaes I.L.F."/>
            <person name="Oliveira U."/>
            <person name="Santos F.R."/>
            <person name="Vidigal T.H.D.A."/>
            <person name="Brescovit A.D."/>
            <person name="Santos A.J."/>
        </authorList>
    </citation>
    <scope>NUCLEOTIDE SEQUENCE</scope>
    <source>
        <tissue evidence="1">Shoot tissue taken approximately 20 cm above the soil surface</tissue>
    </source>
</reference>
<accession>A0A0A8YJI0</accession>
<protein>
    <submittedName>
        <fullName evidence="1">Uncharacterized protein</fullName>
    </submittedName>
</protein>